<keyword evidence="2" id="KW-1185">Reference proteome</keyword>
<evidence type="ECO:0000313" key="1">
    <source>
        <dbReference type="EMBL" id="TDK24911.1"/>
    </source>
</evidence>
<reference evidence="1 2" key="1">
    <citation type="submission" date="2019-03" db="EMBL/GenBank/DDBJ databases">
        <title>Arthrobacter sp. nov., an bacterium isolated from biocrust in Mu Us Desert.</title>
        <authorList>
            <person name="Lixiong L."/>
        </authorList>
    </citation>
    <scope>NUCLEOTIDE SEQUENCE [LARGE SCALE GENOMIC DNA]</scope>
    <source>
        <strain evidence="1 2">SLN-3</strain>
    </source>
</reference>
<dbReference type="SUPFAM" id="SSF55486">
    <property type="entry name" value="Metalloproteases ('zincins'), catalytic domain"/>
    <property type="match status" value="1"/>
</dbReference>
<gene>
    <name evidence="1" type="ORF">E2F48_13040</name>
</gene>
<organism evidence="1 2">
    <name type="scientific">Arthrobacter crusticola</name>
    <dbReference type="NCBI Taxonomy" id="2547960"/>
    <lineage>
        <taxon>Bacteria</taxon>
        <taxon>Bacillati</taxon>
        <taxon>Actinomycetota</taxon>
        <taxon>Actinomycetes</taxon>
        <taxon>Micrococcales</taxon>
        <taxon>Micrococcaceae</taxon>
        <taxon>Arthrobacter</taxon>
    </lineage>
</organism>
<proteinExistence type="predicted"/>
<dbReference type="CDD" id="cd12952">
    <property type="entry name" value="MMP_ACEL2062"/>
    <property type="match status" value="1"/>
</dbReference>
<comment type="caution">
    <text evidence="1">The sequence shown here is derived from an EMBL/GenBank/DDBJ whole genome shotgun (WGS) entry which is preliminary data.</text>
</comment>
<dbReference type="Proteomes" id="UP000295411">
    <property type="component" value="Unassembled WGS sequence"/>
</dbReference>
<dbReference type="AlphaFoldDB" id="A0A4R5TV26"/>
<sequence>MSLADFEAAVDDAIDSIPEDLARAMNNVAIFVVEEYEPGPGDEPDPDLLGLYEGVPLTERDSWWDAGSLPDRISIFRQPLMRMCSTREELVEQILITVIHEVAHHFGIDDDRLHELGWG</sequence>
<dbReference type="InterPro" id="IPR010428">
    <property type="entry name" value="Zincin_1"/>
</dbReference>
<dbReference type="OrthoDB" id="9806895at2"/>
<name>A0A4R5TV26_9MICC</name>
<dbReference type="Pfam" id="PF06262">
    <property type="entry name" value="Zincin_1"/>
    <property type="match status" value="1"/>
</dbReference>
<dbReference type="EMBL" id="SMTK01000004">
    <property type="protein sequence ID" value="TDK24911.1"/>
    <property type="molecule type" value="Genomic_DNA"/>
</dbReference>
<dbReference type="RefSeq" id="WP_120165793.1">
    <property type="nucleotide sequence ID" value="NZ_SMTK01000004.1"/>
</dbReference>
<evidence type="ECO:0000313" key="2">
    <source>
        <dbReference type="Proteomes" id="UP000295411"/>
    </source>
</evidence>
<dbReference type="InterPro" id="IPR038555">
    <property type="entry name" value="Zincin_1_sf"/>
</dbReference>
<accession>A0A4R5TV26</accession>
<dbReference type="Gene3D" id="3.30.2010.20">
    <property type="match status" value="1"/>
</dbReference>
<protein>
    <submittedName>
        <fullName evidence="1">Metallopeptidase family protein</fullName>
    </submittedName>
</protein>